<comment type="caution">
    <text evidence="2">The sequence shown here is derived from an EMBL/GenBank/DDBJ whole genome shotgun (WGS) entry which is preliminary data.</text>
</comment>
<sequence>MPVTSDSMFVETEMTAATSARVGAGRASAWSLSGHAAPRDPIADRAAGRDRLRSASGGAGT</sequence>
<dbReference type="Proteomes" id="UP001551675">
    <property type="component" value="Unassembled WGS sequence"/>
</dbReference>
<evidence type="ECO:0000256" key="1">
    <source>
        <dbReference type="SAM" id="MobiDB-lite"/>
    </source>
</evidence>
<organism evidence="2 3">
    <name type="scientific">Microtetraspora glauca</name>
    <dbReference type="NCBI Taxonomy" id="1996"/>
    <lineage>
        <taxon>Bacteria</taxon>
        <taxon>Bacillati</taxon>
        <taxon>Actinomycetota</taxon>
        <taxon>Actinomycetes</taxon>
        <taxon>Streptosporangiales</taxon>
        <taxon>Streptosporangiaceae</taxon>
        <taxon>Microtetraspora</taxon>
    </lineage>
</organism>
<feature type="compositionally biased region" description="Basic and acidic residues" evidence="1">
    <location>
        <begin position="37"/>
        <end position="53"/>
    </location>
</feature>
<protein>
    <submittedName>
        <fullName evidence="2">Uncharacterized protein</fullName>
    </submittedName>
</protein>
<keyword evidence="3" id="KW-1185">Reference proteome</keyword>
<reference evidence="2 3" key="1">
    <citation type="submission" date="2024-06" db="EMBL/GenBank/DDBJ databases">
        <title>The Natural Products Discovery Center: Release of the First 8490 Sequenced Strains for Exploring Actinobacteria Biosynthetic Diversity.</title>
        <authorList>
            <person name="Kalkreuter E."/>
            <person name="Kautsar S.A."/>
            <person name="Yang D."/>
            <person name="Bader C.D."/>
            <person name="Teijaro C.N."/>
            <person name="Fluegel L."/>
            <person name="Davis C.M."/>
            <person name="Simpson J.R."/>
            <person name="Lauterbach L."/>
            <person name="Steele A.D."/>
            <person name="Gui C."/>
            <person name="Meng S."/>
            <person name="Li G."/>
            <person name="Viehrig K."/>
            <person name="Ye F."/>
            <person name="Su P."/>
            <person name="Kiefer A.F."/>
            <person name="Nichols A."/>
            <person name="Cepeda A.J."/>
            <person name="Yan W."/>
            <person name="Fan B."/>
            <person name="Jiang Y."/>
            <person name="Adhikari A."/>
            <person name="Zheng C.-J."/>
            <person name="Schuster L."/>
            <person name="Cowan T.M."/>
            <person name="Smanski M.J."/>
            <person name="Chevrette M.G."/>
            <person name="De Carvalho L.P.S."/>
            <person name="Shen B."/>
        </authorList>
    </citation>
    <scope>NUCLEOTIDE SEQUENCE [LARGE SCALE GENOMIC DNA]</scope>
    <source>
        <strain evidence="2 3">NPDC050100</strain>
    </source>
</reference>
<name>A0ABV3GD39_MICGL</name>
<feature type="region of interest" description="Disordered" evidence="1">
    <location>
        <begin position="20"/>
        <end position="61"/>
    </location>
</feature>
<evidence type="ECO:0000313" key="3">
    <source>
        <dbReference type="Proteomes" id="UP001551675"/>
    </source>
</evidence>
<dbReference type="RefSeq" id="WP_358132526.1">
    <property type="nucleotide sequence ID" value="NZ_JBFALK010000006.1"/>
</dbReference>
<proteinExistence type="predicted"/>
<evidence type="ECO:0000313" key="2">
    <source>
        <dbReference type="EMBL" id="MEV0969553.1"/>
    </source>
</evidence>
<gene>
    <name evidence="2" type="ORF">AB0I59_13020</name>
</gene>
<accession>A0ABV3GD39</accession>
<dbReference type="EMBL" id="JBFALK010000006">
    <property type="protein sequence ID" value="MEV0969553.1"/>
    <property type="molecule type" value="Genomic_DNA"/>
</dbReference>